<dbReference type="PANTHER" id="PTHR11019">
    <property type="entry name" value="HTH-TYPE TRANSCRIPTIONAL REGULATOR NIMR"/>
    <property type="match status" value="1"/>
</dbReference>
<comment type="caution">
    <text evidence="5">The sequence shown here is derived from an EMBL/GenBank/DDBJ whole genome shotgun (WGS) entry which is preliminary data.</text>
</comment>
<evidence type="ECO:0000259" key="4">
    <source>
        <dbReference type="PROSITE" id="PS01124"/>
    </source>
</evidence>
<dbReference type="InterPro" id="IPR009057">
    <property type="entry name" value="Homeodomain-like_sf"/>
</dbReference>
<feature type="compositionally biased region" description="Basic and acidic residues" evidence="3">
    <location>
        <begin position="260"/>
        <end position="271"/>
    </location>
</feature>
<dbReference type="Gene3D" id="1.10.10.60">
    <property type="entry name" value="Homeodomain-like"/>
    <property type="match status" value="1"/>
</dbReference>
<evidence type="ECO:0000313" key="5">
    <source>
        <dbReference type="EMBL" id="GGX64731.1"/>
    </source>
</evidence>
<evidence type="ECO:0000256" key="2">
    <source>
        <dbReference type="ARBA" id="ARBA00023163"/>
    </source>
</evidence>
<dbReference type="SUPFAM" id="SSF51182">
    <property type="entry name" value="RmlC-like cupins"/>
    <property type="match status" value="1"/>
</dbReference>
<keyword evidence="1" id="KW-0805">Transcription regulation</keyword>
<dbReference type="InterPro" id="IPR018060">
    <property type="entry name" value="HTH_AraC"/>
</dbReference>
<dbReference type="PANTHER" id="PTHR11019:SF199">
    <property type="entry name" value="HTH-TYPE TRANSCRIPTIONAL REGULATOR NIMR"/>
    <property type="match status" value="1"/>
</dbReference>
<dbReference type="PROSITE" id="PS01124">
    <property type="entry name" value="HTH_ARAC_FAMILY_2"/>
    <property type="match status" value="1"/>
</dbReference>
<dbReference type="Gene3D" id="2.60.120.10">
    <property type="entry name" value="Jelly Rolls"/>
    <property type="match status" value="1"/>
</dbReference>
<keyword evidence="6" id="KW-1185">Reference proteome</keyword>
<gene>
    <name evidence="5" type="ORF">GCM10010324_07140</name>
</gene>
<dbReference type="SUPFAM" id="SSF46689">
    <property type="entry name" value="Homeodomain-like"/>
    <property type="match status" value="1"/>
</dbReference>
<dbReference type="Pfam" id="PF12833">
    <property type="entry name" value="HTH_18"/>
    <property type="match status" value="1"/>
</dbReference>
<sequence>MILHNGHDRDVVRRFVLRPDETVPPHRHEQTQVVVPHTGVLAVITALGTWVIAAPDRAVVIPPGLEHSHRAHTRSLVSTIMLAYPPMRARGGDDPTVVNLTPLARHVLTALAEPDRPARTRSALENVLRYELRNEKHQSSALSLPTPRDPRLLALSSSLIHAPGDGRSLDDHARDLGTSQRTLRRLIKSELGMSFPQWRTLVRLVASLTHLANGESVTDTAHLCGFTSPSAFIARFKEFVHVTPGAYRDRMAASATETGRGSRTETGRRSP</sequence>
<dbReference type="Pfam" id="PF07883">
    <property type="entry name" value="Cupin_2"/>
    <property type="match status" value="1"/>
</dbReference>
<dbReference type="EMBL" id="BMUT01000001">
    <property type="protein sequence ID" value="GGX64731.1"/>
    <property type="molecule type" value="Genomic_DNA"/>
</dbReference>
<feature type="domain" description="HTH araC/xylS-type" evidence="4">
    <location>
        <begin position="150"/>
        <end position="250"/>
    </location>
</feature>
<dbReference type="InterPro" id="IPR013096">
    <property type="entry name" value="Cupin_2"/>
</dbReference>
<keyword evidence="2" id="KW-0804">Transcription</keyword>
<dbReference type="Proteomes" id="UP000659223">
    <property type="component" value="Unassembled WGS sequence"/>
</dbReference>
<name>A0ABQ2Y5K6_9ACTN</name>
<evidence type="ECO:0000256" key="1">
    <source>
        <dbReference type="ARBA" id="ARBA00023015"/>
    </source>
</evidence>
<evidence type="ECO:0000313" key="6">
    <source>
        <dbReference type="Proteomes" id="UP000659223"/>
    </source>
</evidence>
<dbReference type="InterPro" id="IPR011051">
    <property type="entry name" value="RmlC_Cupin_sf"/>
</dbReference>
<dbReference type="InterPro" id="IPR014710">
    <property type="entry name" value="RmlC-like_jellyroll"/>
</dbReference>
<evidence type="ECO:0000256" key="3">
    <source>
        <dbReference type="SAM" id="MobiDB-lite"/>
    </source>
</evidence>
<reference evidence="6" key="1">
    <citation type="journal article" date="2019" name="Int. J. Syst. Evol. Microbiol.">
        <title>The Global Catalogue of Microorganisms (GCM) 10K type strain sequencing project: providing services to taxonomists for standard genome sequencing and annotation.</title>
        <authorList>
            <consortium name="The Broad Institute Genomics Platform"/>
            <consortium name="The Broad Institute Genome Sequencing Center for Infectious Disease"/>
            <person name="Wu L."/>
            <person name="Ma J."/>
        </authorList>
    </citation>
    <scope>NUCLEOTIDE SEQUENCE [LARGE SCALE GENOMIC DNA]</scope>
    <source>
        <strain evidence="6">JCM 4586</strain>
    </source>
</reference>
<dbReference type="RefSeq" id="WP_190020046.1">
    <property type="nucleotide sequence ID" value="NZ_BMUT01000001.1"/>
</dbReference>
<proteinExistence type="predicted"/>
<protein>
    <submittedName>
        <fullName evidence="5">AraC family transcriptional regulator</fullName>
    </submittedName>
</protein>
<accession>A0ABQ2Y5K6</accession>
<feature type="region of interest" description="Disordered" evidence="3">
    <location>
        <begin position="251"/>
        <end position="271"/>
    </location>
</feature>
<dbReference type="SMART" id="SM00342">
    <property type="entry name" value="HTH_ARAC"/>
    <property type="match status" value="1"/>
</dbReference>
<organism evidence="5 6">
    <name type="scientific">Streptomyces hiroshimensis</name>
    <dbReference type="NCBI Taxonomy" id="66424"/>
    <lineage>
        <taxon>Bacteria</taxon>
        <taxon>Bacillati</taxon>
        <taxon>Actinomycetota</taxon>
        <taxon>Actinomycetes</taxon>
        <taxon>Kitasatosporales</taxon>
        <taxon>Streptomycetaceae</taxon>
        <taxon>Streptomyces</taxon>
    </lineage>
</organism>